<evidence type="ECO:0000313" key="15">
    <source>
        <dbReference type="Proteomes" id="UP000617734"/>
    </source>
</evidence>
<comment type="caution">
    <text evidence="14">The sequence shown here is derived from an EMBL/GenBank/DDBJ whole genome shotgun (WGS) entry which is preliminary data.</text>
</comment>
<proteinExistence type="predicted"/>
<dbReference type="GO" id="GO:0016020">
    <property type="term" value="C:membrane"/>
    <property type="evidence" value="ECO:0007669"/>
    <property type="project" value="UniProtKB-SubCell"/>
</dbReference>
<dbReference type="InterPro" id="IPR047871">
    <property type="entry name" value="K_chnl_Slo-like"/>
</dbReference>
<evidence type="ECO:0000256" key="1">
    <source>
        <dbReference type="ARBA" id="ARBA00004141"/>
    </source>
</evidence>
<keyword evidence="6" id="KW-0630">Potassium</keyword>
<keyword evidence="8" id="KW-0406">Ion transport</keyword>
<evidence type="ECO:0000259" key="13">
    <source>
        <dbReference type="Pfam" id="PF07885"/>
    </source>
</evidence>
<dbReference type="InterPro" id="IPR013099">
    <property type="entry name" value="K_chnl_dom"/>
</dbReference>
<evidence type="ECO:0000256" key="9">
    <source>
        <dbReference type="ARBA" id="ARBA00023136"/>
    </source>
</evidence>
<evidence type="ECO:0000256" key="10">
    <source>
        <dbReference type="ARBA" id="ARBA00023303"/>
    </source>
</evidence>
<feature type="transmembrane region" description="Helical" evidence="12">
    <location>
        <begin position="41"/>
        <end position="62"/>
    </location>
</feature>
<feature type="transmembrane region" description="Helical" evidence="12">
    <location>
        <begin position="134"/>
        <end position="155"/>
    </location>
</feature>
<feature type="compositionally biased region" description="Low complexity" evidence="11">
    <location>
        <begin position="163"/>
        <end position="172"/>
    </location>
</feature>
<reference evidence="14" key="1">
    <citation type="journal article" date="2014" name="Int. J. Syst. Evol. Microbiol.">
        <title>Complete genome sequence of Corynebacterium casei LMG S-19264T (=DSM 44701T), isolated from a smear-ripened cheese.</title>
        <authorList>
            <consortium name="US DOE Joint Genome Institute (JGI-PGF)"/>
            <person name="Walter F."/>
            <person name="Albersmeier A."/>
            <person name="Kalinowski J."/>
            <person name="Ruckert C."/>
        </authorList>
    </citation>
    <scope>NUCLEOTIDE SEQUENCE</scope>
    <source>
        <strain evidence="14">JCM 4646</strain>
    </source>
</reference>
<reference evidence="14" key="2">
    <citation type="submission" date="2020-09" db="EMBL/GenBank/DDBJ databases">
        <authorList>
            <person name="Sun Q."/>
            <person name="Ohkuma M."/>
        </authorList>
    </citation>
    <scope>NUCLEOTIDE SEQUENCE</scope>
    <source>
        <strain evidence="14">JCM 4646</strain>
    </source>
</reference>
<protein>
    <submittedName>
        <fullName evidence="14">Membrane protein</fullName>
    </submittedName>
</protein>
<dbReference type="Gene3D" id="1.10.287.70">
    <property type="match status" value="1"/>
</dbReference>
<keyword evidence="10" id="KW-0407">Ion channel</keyword>
<gene>
    <name evidence="14" type="ORF">GCM10018781_29400</name>
</gene>
<dbReference type="PANTHER" id="PTHR10027">
    <property type="entry name" value="CALCIUM-ACTIVATED POTASSIUM CHANNEL ALPHA CHAIN"/>
    <property type="match status" value="1"/>
</dbReference>
<keyword evidence="9 12" id="KW-0472">Membrane</keyword>
<keyword evidence="15" id="KW-1185">Reference proteome</keyword>
<name>A0A919KR43_9ACTN</name>
<comment type="subcellular location">
    <subcellularLocation>
        <location evidence="1">Membrane</location>
        <topology evidence="1">Multi-pass membrane protein</topology>
    </subcellularLocation>
</comment>
<feature type="transmembrane region" description="Helical" evidence="12">
    <location>
        <begin position="74"/>
        <end position="94"/>
    </location>
</feature>
<keyword evidence="2" id="KW-0813">Transport</keyword>
<organism evidence="14 15">
    <name type="scientific">Kitasatospora indigofera</name>
    <dbReference type="NCBI Taxonomy" id="67307"/>
    <lineage>
        <taxon>Bacteria</taxon>
        <taxon>Bacillati</taxon>
        <taxon>Actinomycetota</taxon>
        <taxon>Actinomycetes</taxon>
        <taxon>Kitasatosporales</taxon>
        <taxon>Streptomycetaceae</taxon>
        <taxon>Kitasatospora</taxon>
    </lineage>
</organism>
<dbReference type="Pfam" id="PF07885">
    <property type="entry name" value="Ion_trans_2"/>
    <property type="match status" value="1"/>
</dbReference>
<evidence type="ECO:0000256" key="7">
    <source>
        <dbReference type="ARBA" id="ARBA00022989"/>
    </source>
</evidence>
<feature type="domain" description="Potassium channel" evidence="13">
    <location>
        <begin position="81"/>
        <end position="158"/>
    </location>
</feature>
<evidence type="ECO:0000256" key="8">
    <source>
        <dbReference type="ARBA" id="ARBA00023065"/>
    </source>
</evidence>
<keyword evidence="5" id="KW-0631">Potassium channel</keyword>
<dbReference type="AlphaFoldDB" id="A0A919KR43"/>
<evidence type="ECO:0000256" key="3">
    <source>
        <dbReference type="ARBA" id="ARBA00022538"/>
    </source>
</evidence>
<evidence type="ECO:0000313" key="14">
    <source>
        <dbReference type="EMBL" id="GHH70060.1"/>
    </source>
</evidence>
<dbReference type="Proteomes" id="UP000617734">
    <property type="component" value="Unassembled WGS sequence"/>
</dbReference>
<evidence type="ECO:0000256" key="6">
    <source>
        <dbReference type="ARBA" id="ARBA00022958"/>
    </source>
</evidence>
<feature type="region of interest" description="Disordered" evidence="11">
    <location>
        <begin position="162"/>
        <end position="189"/>
    </location>
</feature>
<evidence type="ECO:0000256" key="12">
    <source>
        <dbReference type="SAM" id="Phobius"/>
    </source>
</evidence>
<dbReference type="PANTHER" id="PTHR10027:SF10">
    <property type="entry name" value="SLOWPOKE 2, ISOFORM D"/>
    <property type="match status" value="1"/>
</dbReference>
<dbReference type="EMBL" id="BNBO01000013">
    <property type="protein sequence ID" value="GHH70060.1"/>
    <property type="molecule type" value="Genomic_DNA"/>
</dbReference>
<dbReference type="SUPFAM" id="SSF81324">
    <property type="entry name" value="Voltage-gated potassium channels"/>
    <property type="match status" value="1"/>
</dbReference>
<feature type="transmembrane region" description="Helical" evidence="12">
    <location>
        <begin position="12"/>
        <end position="29"/>
    </location>
</feature>
<dbReference type="GO" id="GO:0005267">
    <property type="term" value="F:potassium channel activity"/>
    <property type="evidence" value="ECO:0007669"/>
    <property type="project" value="UniProtKB-KW"/>
</dbReference>
<evidence type="ECO:0000256" key="2">
    <source>
        <dbReference type="ARBA" id="ARBA00022448"/>
    </source>
</evidence>
<evidence type="ECO:0000256" key="11">
    <source>
        <dbReference type="SAM" id="MobiDB-lite"/>
    </source>
</evidence>
<evidence type="ECO:0000256" key="5">
    <source>
        <dbReference type="ARBA" id="ARBA00022826"/>
    </source>
</evidence>
<keyword evidence="4 12" id="KW-0812">Transmembrane</keyword>
<evidence type="ECO:0000256" key="4">
    <source>
        <dbReference type="ARBA" id="ARBA00022692"/>
    </source>
</evidence>
<accession>A0A919KR43</accession>
<sequence>MESWTPKLIRGVASVVGGFAALMIGYFTLPLEFFGPERPALSWIVFGAALTVLTVLLLRKTLQVLTQVGGRPGVGLAFLIMLSMVTFSAGYFVLSRDNQFDGLHSRLDAFYFTVITLSTVGYGDITPSGDEARVVVILQIFYNFVFLAAAAGSLSNRVRSQISARARGSGRPPGREPEAEAEPGPGPDG</sequence>
<keyword evidence="3" id="KW-0633">Potassium transport</keyword>
<keyword evidence="7 12" id="KW-1133">Transmembrane helix</keyword>